<keyword evidence="1" id="KW-0175">Coiled coil</keyword>
<reference evidence="2 3" key="1">
    <citation type="journal article" date="2021" name="Elife">
        <title>Chloroplast acquisition without the gene transfer in kleptoplastic sea slugs, Plakobranchus ocellatus.</title>
        <authorList>
            <person name="Maeda T."/>
            <person name="Takahashi S."/>
            <person name="Yoshida T."/>
            <person name="Shimamura S."/>
            <person name="Takaki Y."/>
            <person name="Nagai Y."/>
            <person name="Toyoda A."/>
            <person name="Suzuki Y."/>
            <person name="Arimoto A."/>
            <person name="Ishii H."/>
            <person name="Satoh N."/>
            <person name="Nishiyama T."/>
            <person name="Hasebe M."/>
            <person name="Maruyama T."/>
            <person name="Minagawa J."/>
            <person name="Obokata J."/>
            <person name="Shigenobu S."/>
        </authorList>
    </citation>
    <scope>NUCLEOTIDE SEQUENCE [LARGE SCALE GENOMIC DNA]</scope>
</reference>
<proteinExistence type="predicted"/>
<dbReference type="AlphaFoldDB" id="A0AAV4C104"/>
<protein>
    <submittedName>
        <fullName evidence="2">Uncharacterized protein</fullName>
    </submittedName>
</protein>
<comment type="caution">
    <text evidence="2">The sequence shown here is derived from an EMBL/GenBank/DDBJ whole genome shotgun (WGS) entry which is preliminary data.</text>
</comment>
<dbReference type="Proteomes" id="UP000735302">
    <property type="component" value="Unassembled WGS sequence"/>
</dbReference>
<evidence type="ECO:0000256" key="1">
    <source>
        <dbReference type="SAM" id="Coils"/>
    </source>
</evidence>
<evidence type="ECO:0000313" key="3">
    <source>
        <dbReference type="Proteomes" id="UP000735302"/>
    </source>
</evidence>
<sequence>MEVAADLTCSRPKKLEYFKTYIIGHVNCCLQCGLGRRRHRGDLRPIWACYIFKEFSSPCIILRIASRIDNMLNTRDNFVAEKRRCVCLAAAVALVEEHQKKLRETEFEEKDIKKTGY</sequence>
<gene>
    <name evidence="2" type="ORF">PoB_005153200</name>
</gene>
<keyword evidence="3" id="KW-1185">Reference proteome</keyword>
<accession>A0AAV4C104</accession>
<name>A0AAV4C104_9GAST</name>
<feature type="coiled-coil region" evidence="1">
    <location>
        <begin position="88"/>
        <end position="115"/>
    </location>
</feature>
<dbReference type="EMBL" id="BLXT01005682">
    <property type="protein sequence ID" value="GFO25027.1"/>
    <property type="molecule type" value="Genomic_DNA"/>
</dbReference>
<organism evidence="2 3">
    <name type="scientific">Plakobranchus ocellatus</name>
    <dbReference type="NCBI Taxonomy" id="259542"/>
    <lineage>
        <taxon>Eukaryota</taxon>
        <taxon>Metazoa</taxon>
        <taxon>Spiralia</taxon>
        <taxon>Lophotrochozoa</taxon>
        <taxon>Mollusca</taxon>
        <taxon>Gastropoda</taxon>
        <taxon>Heterobranchia</taxon>
        <taxon>Euthyneura</taxon>
        <taxon>Panpulmonata</taxon>
        <taxon>Sacoglossa</taxon>
        <taxon>Placobranchoidea</taxon>
        <taxon>Plakobranchidae</taxon>
        <taxon>Plakobranchus</taxon>
    </lineage>
</organism>
<evidence type="ECO:0000313" key="2">
    <source>
        <dbReference type="EMBL" id="GFO25027.1"/>
    </source>
</evidence>